<dbReference type="InterPro" id="IPR046453">
    <property type="entry name" value="GpA_ATPase"/>
</dbReference>
<dbReference type="GO" id="GO:0004519">
    <property type="term" value="F:endonuclease activity"/>
    <property type="evidence" value="ECO:0007669"/>
    <property type="project" value="InterPro"/>
</dbReference>
<feature type="region of interest" description="Disordered" evidence="1">
    <location>
        <begin position="622"/>
        <end position="665"/>
    </location>
</feature>
<accession>A0A1I3YCL5</accession>
<dbReference type="RefSeq" id="WP_149760012.1">
    <property type="nucleotide sequence ID" value="NZ_BSPE01000007.1"/>
</dbReference>
<evidence type="ECO:0000313" key="6">
    <source>
        <dbReference type="Proteomes" id="UP000323300"/>
    </source>
</evidence>
<evidence type="ECO:0000259" key="3">
    <source>
        <dbReference type="Pfam" id="PF05876"/>
    </source>
</evidence>
<evidence type="ECO:0000256" key="1">
    <source>
        <dbReference type="SAM" id="MobiDB-lite"/>
    </source>
</evidence>
<feature type="chain" id="PRO_5009302436" evidence="2">
    <location>
        <begin position="34"/>
        <end position="665"/>
    </location>
</feature>
<reference evidence="5 6" key="1">
    <citation type="submission" date="2016-10" db="EMBL/GenBank/DDBJ databases">
        <authorList>
            <person name="Varghese N."/>
            <person name="Submissions S."/>
        </authorList>
    </citation>
    <scope>NUCLEOTIDE SEQUENCE [LARGE SCALE GENOMIC DNA]</scope>
    <source>
        <strain evidence="5 6">DSM 21822</strain>
    </source>
</reference>
<dbReference type="Pfam" id="PF20454">
    <property type="entry name" value="GpA_nuclease"/>
    <property type="match status" value="1"/>
</dbReference>
<dbReference type="InterPro" id="IPR027417">
    <property type="entry name" value="P-loop_NTPase"/>
</dbReference>
<gene>
    <name evidence="5" type="ORF">SAMN04488498_104348</name>
</gene>
<dbReference type="AlphaFoldDB" id="A0A1I3YCL5"/>
<dbReference type="EMBL" id="FOSL01000004">
    <property type="protein sequence ID" value="SFK29608.1"/>
    <property type="molecule type" value="Genomic_DNA"/>
</dbReference>
<evidence type="ECO:0000313" key="5">
    <source>
        <dbReference type="EMBL" id="SFK29608.1"/>
    </source>
</evidence>
<dbReference type="OrthoDB" id="5181253at2"/>
<name>A0A1I3YCL5_9HYPH</name>
<feature type="domain" description="Phage terminase large subunit GpA ATPase" evidence="3">
    <location>
        <begin position="49"/>
        <end position="293"/>
    </location>
</feature>
<feature type="domain" description="Terminase large subunit GpA endonuclease" evidence="4">
    <location>
        <begin position="305"/>
        <end position="598"/>
    </location>
</feature>
<dbReference type="Proteomes" id="UP000323300">
    <property type="component" value="Unassembled WGS sequence"/>
</dbReference>
<dbReference type="InterPro" id="IPR046454">
    <property type="entry name" value="GpA_endonuclease"/>
</dbReference>
<feature type="signal peptide" evidence="2">
    <location>
        <begin position="1"/>
        <end position="33"/>
    </location>
</feature>
<dbReference type="Gene3D" id="3.40.50.300">
    <property type="entry name" value="P-loop containing nucleotide triphosphate hydrolases"/>
    <property type="match status" value="1"/>
</dbReference>
<dbReference type="GO" id="GO:0016887">
    <property type="term" value="F:ATP hydrolysis activity"/>
    <property type="evidence" value="ECO:0007669"/>
    <property type="project" value="InterPro"/>
</dbReference>
<dbReference type="Pfam" id="PF05876">
    <property type="entry name" value="GpA_ATPase"/>
    <property type="match status" value="1"/>
</dbReference>
<evidence type="ECO:0000256" key="2">
    <source>
        <dbReference type="SAM" id="SignalP"/>
    </source>
</evidence>
<evidence type="ECO:0000259" key="4">
    <source>
        <dbReference type="Pfam" id="PF20454"/>
    </source>
</evidence>
<organism evidence="5 6">
    <name type="scientific">Neomesorhizobium albiziae</name>
    <dbReference type="NCBI Taxonomy" id="335020"/>
    <lineage>
        <taxon>Bacteria</taxon>
        <taxon>Pseudomonadati</taxon>
        <taxon>Pseudomonadota</taxon>
        <taxon>Alphaproteobacteria</taxon>
        <taxon>Hyphomicrobiales</taxon>
        <taxon>Phyllobacteriaceae</taxon>
        <taxon>Neomesorhizobium</taxon>
    </lineage>
</organism>
<keyword evidence="2" id="KW-0732">Signal</keyword>
<sequence length="665" mass="73401">MKISLARSALAVIAGAMALAVTPPAPLPPSAWAGENLVVPDGPRANERWDRALGLHCVEIVDALGPDSLENEIAVMKSAQTGFTTVLIISAGHSIDRDPCRMMIVQPTSGALSDFNKEKLQPAIEASPALAKKVRGVTSRSAEGSTATSKQFAGGSLTLAIASSAADLRSKTIKKAFLDEIDEYPDDLDGQGDPIEMVEARQISFLATGDWKRLKISTPTVKGASKIEAAYLAGDQRRWHVACPGCGDRFVFEFDRKHFRFNDEHPYQAHYVTPCCGTIIEGHEKNAVYRAGEYRPTATRPGVGRSYHFCAMSSPLVPWDEIARKFVEANGDPLKLKAFYNLWLGLPYEVRGDAPDHVRLMERRESDMTRGHIPPLGLILVGSADVQMRGIYYEIKAYGPDRQKWIVDAGIIEGETNDPHAGAFLKLAEVYERAWPDAYGGYRRVDAFGVDSGFRSHVVYTWVRGRNGAFALKGLDGWSRPALGTGTAVDIDFNGKRIRNGVHVWGVGTWPLKGAHYDDLRKEGMKAGQERDPSGYCHFGTWLDEVYFRQITSEYLANENFRGRVRRVWKVRAGEENHFLDCTIYNDALADYLGLSRMTTDEWATLASERCAPEVVKRPDLFSPQPLAVQKPNRPDAPPATDGAETGDVDERTASAGGDSFWDEY</sequence>
<keyword evidence="6" id="KW-1185">Reference proteome</keyword>
<proteinExistence type="predicted"/>
<protein>
    <submittedName>
        <fullName evidence="5">Phage terminase, large subunit GpA</fullName>
    </submittedName>
</protein>